<dbReference type="SUPFAM" id="SSF51206">
    <property type="entry name" value="cAMP-binding domain-like"/>
    <property type="match status" value="1"/>
</dbReference>
<evidence type="ECO:0000313" key="5">
    <source>
        <dbReference type="EMBL" id="RLN70009.1"/>
    </source>
</evidence>
<dbReference type="AlphaFoldDB" id="A0A3F2RHQ3"/>
<name>A0A3F2RHQ3_9STRA</name>
<keyword evidence="1" id="KW-1071">Ligand-gated ion channel</keyword>
<evidence type="ECO:0000259" key="3">
    <source>
        <dbReference type="PROSITE" id="PS50042"/>
    </source>
</evidence>
<dbReference type="Gene3D" id="1.10.287.70">
    <property type="match status" value="1"/>
</dbReference>
<feature type="transmembrane region" description="Helical" evidence="2">
    <location>
        <begin position="162"/>
        <end position="180"/>
    </location>
</feature>
<feature type="domain" description="Cyclic nucleotide-binding" evidence="3">
    <location>
        <begin position="11"/>
        <end position="97"/>
    </location>
</feature>
<accession>A0A3F2RHQ3</accession>
<dbReference type="Pfam" id="PF00027">
    <property type="entry name" value="cNMP_binding"/>
    <property type="match status" value="1"/>
</dbReference>
<dbReference type="Gene3D" id="2.60.120.10">
    <property type="entry name" value="Jelly Rolls"/>
    <property type="match status" value="1"/>
</dbReference>
<dbReference type="EMBL" id="MBDO02000323">
    <property type="protein sequence ID" value="RLN57182.1"/>
    <property type="molecule type" value="Genomic_DNA"/>
</dbReference>
<comment type="caution">
    <text evidence="4">The sequence shown here is derived from an EMBL/GenBank/DDBJ whole genome shotgun (WGS) entry which is preliminary data.</text>
</comment>
<organism evidence="4 6">
    <name type="scientific">Phytophthora kernoviae</name>
    <dbReference type="NCBI Taxonomy" id="325452"/>
    <lineage>
        <taxon>Eukaryota</taxon>
        <taxon>Sar</taxon>
        <taxon>Stramenopiles</taxon>
        <taxon>Oomycota</taxon>
        <taxon>Peronosporomycetes</taxon>
        <taxon>Peronosporales</taxon>
        <taxon>Peronosporaceae</taxon>
        <taxon>Phytophthora</taxon>
    </lineage>
</organism>
<evidence type="ECO:0000256" key="1">
    <source>
        <dbReference type="ARBA" id="ARBA00023286"/>
    </source>
</evidence>
<proteinExistence type="predicted"/>
<evidence type="ECO:0000256" key="2">
    <source>
        <dbReference type="SAM" id="Phobius"/>
    </source>
</evidence>
<keyword evidence="1" id="KW-0813">Transport</keyword>
<dbReference type="InterPro" id="IPR013099">
    <property type="entry name" value="K_chnl_dom"/>
</dbReference>
<dbReference type="InterPro" id="IPR050866">
    <property type="entry name" value="CNG_cation_channel"/>
</dbReference>
<keyword evidence="2" id="KW-0472">Membrane</keyword>
<protein>
    <recommendedName>
        <fullName evidence="3">Cyclic nucleotide-binding domain-containing protein</fullName>
    </recommendedName>
</protein>
<keyword evidence="1" id="KW-0406">Ion transport</keyword>
<gene>
    <name evidence="5" type="ORF">BBJ29_005467</name>
    <name evidence="4" type="ORF">BBP00_00007638</name>
</gene>
<dbReference type="InterPro" id="IPR018490">
    <property type="entry name" value="cNMP-bd_dom_sf"/>
</dbReference>
<evidence type="ECO:0000313" key="6">
    <source>
        <dbReference type="Proteomes" id="UP000277300"/>
    </source>
</evidence>
<evidence type="ECO:0000313" key="7">
    <source>
        <dbReference type="Proteomes" id="UP000284657"/>
    </source>
</evidence>
<dbReference type="GO" id="GO:0044877">
    <property type="term" value="F:protein-containing complex binding"/>
    <property type="evidence" value="ECO:0007669"/>
    <property type="project" value="TreeGrafter"/>
</dbReference>
<dbReference type="PANTHER" id="PTHR45638">
    <property type="entry name" value="CYCLIC NUCLEOTIDE-GATED CATION CHANNEL SUBUNIT A"/>
    <property type="match status" value="1"/>
</dbReference>
<dbReference type="Pfam" id="PF07885">
    <property type="entry name" value="Ion_trans_2"/>
    <property type="match status" value="1"/>
</dbReference>
<dbReference type="PANTHER" id="PTHR45638:SF11">
    <property type="entry name" value="CYCLIC NUCLEOTIDE-GATED CATION CHANNEL SUBUNIT A"/>
    <property type="match status" value="1"/>
</dbReference>
<dbReference type="SUPFAM" id="SSF81324">
    <property type="entry name" value="Voltage-gated potassium channels"/>
    <property type="match status" value="1"/>
</dbReference>
<dbReference type="EMBL" id="MBAD02000313">
    <property type="protein sequence ID" value="RLN70009.1"/>
    <property type="molecule type" value="Genomic_DNA"/>
</dbReference>
<dbReference type="Proteomes" id="UP000277300">
    <property type="component" value="Unassembled WGS sequence"/>
</dbReference>
<dbReference type="PROSITE" id="PS50042">
    <property type="entry name" value="CNMP_BINDING_3"/>
    <property type="match status" value="1"/>
</dbReference>
<feature type="transmembrane region" description="Helical" evidence="2">
    <location>
        <begin position="186"/>
        <end position="208"/>
    </location>
</feature>
<keyword evidence="2" id="KW-0812">Transmembrane</keyword>
<sequence>MKESVEFINLLALALVRRVYSPGDQVTEPKFNAQMFFVIRGKVVLSAFDGSNSKDCGTGDFFADSCLLFPEKYEEKAVAKTFCELYVLAKAKFDEALIHFHRGDEPSVRARMTETLEKYSTQLRKTKKLLGLRGGNEDGGETSPLEDPASTYTSSFAYLRSVYWAIVALTGVGYGDIVAYSTAESYFAALWIFIGGIINFAATMGKVIKWRHMM</sequence>
<dbReference type="OrthoDB" id="415460at2759"/>
<dbReference type="InterPro" id="IPR000595">
    <property type="entry name" value="cNMP-bd_dom"/>
</dbReference>
<dbReference type="GO" id="GO:0005221">
    <property type="term" value="F:intracellularly cyclic nucleotide-activated monoatomic cation channel activity"/>
    <property type="evidence" value="ECO:0007669"/>
    <property type="project" value="InterPro"/>
</dbReference>
<keyword evidence="2" id="KW-1133">Transmembrane helix</keyword>
<dbReference type="Proteomes" id="UP000284657">
    <property type="component" value="Unassembled WGS sequence"/>
</dbReference>
<evidence type="ECO:0000313" key="4">
    <source>
        <dbReference type="EMBL" id="RLN57182.1"/>
    </source>
</evidence>
<reference evidence="6 7" key="1">
    <citation type="submission" date="2018-07" db="EMBL/GenBank/DDBJ databases">
        <title>Genome sequencing of oomycete isolates from Chile give support for New Zealand origin for Phytophthora kernoviae and make available the first Nothophytophthora sp. genome.</title>
        <authorList>
            <person name="Studholme D.J."/>
            <person name="Sanfuentes E."/>
            <person name="Panda P."/>
            <person name="Hill R."/>
            <person name="Sambles C."/>
            <person name="Grant M."/>
            <person name="Williams N.M."/>
            <person name="Mcdougal R.L."/>
        </authorList>
    </citation>
    <scope>NUCLEOTIDE SEQUENCE [LARGE SCALE GENOMIC DNA]</scope>
    <source>
        <strain evidence="4">Chile6</strain>
        <strain evidence="5">Chile7</strain>
    </source>
</reference>
<dbReference type="InterPro" id="IPR014710">
    <property type="entry name" value="RmlC-like_jellyroll"/>
</dbReference>
<keyword evidence="1" id="KW-0407">Ion channel</keyword>
<dbReference type="CDD" id="cd00038">
    <property type="entry name" value="CAP_ED"/>
    <property type="match status" value="1"/>
</dbReference>